<evidence type="ECO:0000256" key="2">
    <source>
        <dbReference type="ARBA" id="ARBA00023002"/>
    </source>
</evidence>
<dbReference type="Proteomes" id="UP000465304">
    <property type="component" value="Unassembled WGS sequence"/>
</dbReference>
<evidence type="ECO:0000313" key="4">
    <source>
        <dbReference type="EMBL" id="GFH02297.1"/>
    </source>
</evidence>
<keyword evidence="1" id="KW-0285">Flavoprotein</keyword>
<dbReference type="GO" id="GO:0016491">
    <property type="term" value="F:oxidoreductase activity"/>
    <property type="evidence" value="ECO:0007669"/>
    <property type="project" value="UniProtKB-KW"/>
</dbReference>
<dbReference type="EMBL" id="BLLB01000002">
    <property type="protein sequence ID" value="GFH02297.1"/>
    <property type="molecule type" value="Genomic_DNA"/>
</dbReference>
<keyword evidence="5" id="KW-1185">Reference proteome</keyword>
<gene>
    <name evidence="4" type="ORF">MHIP_27800</name>
</gene>
<accession>A0A7I9ZNG9</accession>
<feature type="domain" description="FAD-dependent oxidoreductase 2 FAD-binding" evidence="3">
    <location>
        <begin position="18"/>
        <end position="226"/>
    </location>
</feature>
<protein>
    <recommendedName>
        <fullName evidence="3">FAD-dependent oxidoreductase 2 FAD-binding domain-containing protein</fullName>
    </recommendedName>
</protein>
<dbReference type="RefSeq" id="WP_237166517.1">
    <property type="nucleotide sequence ID" value="NZ_BLLB01000002.1"/>
</dbReference>
<dbReference type="InterPro" id="IPR036188">
    <property type="entry name" value="FAD/NAD-bd_sf"/>
</dbReference>
<dbReference type="AlphaFoldDB" id="A0A7I9ZNG9"/>
<name>A0A7I9ZNG9_9MYCO</name>
<organism evidence="4 5">
    <name type="scientific">Mycolicibacterium hippocampi</name>
    <dbReference type="NCBI Taxonomy" id="659824"/>
    <lineage>
        <taxon>Bacteria</taxon>
        <taxon>Bacillati</taxon>
        <taxon>Actinomycetota</taxon>
        <taxon>Actinomycetes</taxon>
        <taxon>Mycobacteriales</taxon>
        <taxon>Mycobacteriaceae</taxon>
        <taxon>Mycolicibacterium</taxon>
    </lineage>
</organism>
<evidence type="ECO:0000256" key="1">
    <source>
        <dbReference type="ARBA" id="ARBA00022630"/>
    </source>
</evidence>
<dbReference type="Pfam" id="PF00890">
    <property type="entry name" value="FAD_binding_2"/>
    <property type="match status" value="1"/>
</dbReference>
<reference evidence="4 5" key="1">
    <citation type="journal article" date="2019" name="Emerg. Microbes Infect.">
        <title>Comprehensive subspecies identification of 175 nontuberculous mycobacteria species based on 7547 genomic profiles.</title>
        <authorList>
            <person name="Matsumoto Y."/>
            <person name="Kinjo T."/>
            <person name="Motooka D."/>
            <person name="Nabeya D."/>
            <person name="Jung N."/>
            <person name="Uechi K."/>
            <person name="Horii T."/>
            <person name="Iida T."/>
            <person name="Fujita J."/>
            <person name="Nakamura S."/>
        </authorList>
    </citation>
    <scope>NUCLEOTIDE SEQUENCE [LARGE SCALE GENOMIC DNA]</scope>
    <source>
        <strain evidence="4 5">JCM 30996</strain>
    </source>
</reference>
<dbReference type="InterPro" id="IPR003953">
    <property type="entry name" value="FAD-dep_OxRdtase_2_FAD-bd"/>
</dbReference>
<comment type="caution">
    <text evidence="4">The sequence shown here is derived from an EMBL/GenBank/DDBJ whole genome shotgun (WGS) entry which is preliminary data.</text>
</comment>
<dbReference type="SUPFAM" id="SSF51905">
    <property type="entry name" value="FAD/NAD(P)-binding domain"/>
    <property type="match status" value="1"/>
</dbReference>
<evidence type="ECO:0000259" key="3">
    <source>
        <dbReference type="Pfam" id="PF00890"/>
    </source>
</evidence>
<dbReference type="Gene3D" id="3.50.50.60">
    <property type="entry name" value="FAD/NAD(P)-binding domain"/>
    <property type="match status" value="2"/>
</dbReference>
<sequence>MTWDMQWDDEVDVLCTDAGVAGLAGAISAVDAGAEVLVANVQAPPVSTAAGSSSGWFTVDSGDSETMAYFAELTGDLDAAALSLLDDGLPVRAAPQPAAPPERKLPPFVGALLRDWTARCVTSPSGYLYTRVTDWTTTPMLSADGDAVGVAEIGSMTPDPFDVVGSVLDWLDTEARLRNVDVETVSRLDRLVFEDGQVVGAVFATAEGPLAIRARHGVLFCGAGPPAGRAQGLPAAGVVRVAMVSKPASRFGRVELLTSDPA</sequence>
<evidence type="ECO:0000313" key="5">
    <source>
        <dbReference type="Proteomes" id="UP000465304"/>
    </source>
</evidence>
<proteinExistence type="predicted"/>
<keyword evidence="2" id="KW-0560">Oxidoreductase</keyword>